<dbReference type="PROSITE" id="PS00644">
    <property type="entry name" value="COMPLEX1_51K_1"/>
    <property type="match status" value="1"/>
</dbReference>
<proteinExistence type="inferred from homology"/>
<name>A0A502G0Q1_9SPHN</name>
<evidence type="ECO:0000256" key="4">
    <source>
        <dbReference type="ARBA" id="ARBA00022485"/>
    </source>
</evidence>
<keyword evidence="4 13" id="KW-0004">4Fe-4S</keyword>
<keyword evidence="11 13" id="KW-0520">NAD</keyword>
<dbReference type="SUPFAM" id="SSF142019">
    <property type="entry name" value="Nqo1 FMN-binding domain-like"/>
    <property type="match status" value="1"/>
</dbReference>
<evidence type="ECO:0000256" key="2">
    <source>
        <dbReference type="ARBA" id="ARBA00001966"/>
    </source>
</evidence>
<dbReference type="InterPro" id="IPR001949">
    <property type="entry name" value="NADH-UbQ_OxRdtase_51kDa_CS"/>
</dbReference>
<dbReference type="OrthoDB" id="9761899at2"/>
<evidence type="ECO:0000259" key="14">
    <source>
        <dbReference type="SMART" id="SM00928"/>
    </source>
</evidence>
<evidence type="ECO:0000256" key="1">
    <source>
        <dbReference type="ARBA" id="ARBA00001917"/>
    </source>
</evidence>
<dbReference type="FunFam" id="1.20.1440.230:FF:000001">
    <property type="entry name" value="Mitochondrial NADH dehydrogenase flavoprotein 1"/>
    <property type="match status" value="1"/>
</dbReference>
<dbReference type="Pfam" id="PF01512">
    <property type="entry name" value="Complex1_51K"/>
    <property type="match status" value="1"/>
</dbReference>
<evidence type="ECO:0000256" key="7">
    <source>
        <dbReference type="ARBA" id="ARBA00022723"/>
    </source>
</evidence>
<dbReference type="Gene3D" id="3.10.20.600">
    <property type="match status" value="1"/>
</dbReference>
<dbReference type="FunFam" id="3.40.50.11540:FF:000001">
    <property type="entry name" value="NADH dehydrogenase [ubiquinone] flavoprotein 1, mitochondrial"/>
    <property type="match status" value="1"/>
</dbReference>
<evidence type="ECO:0000256" key="13">
    <source>
        <dbReference type="RuleBase" id="RU364066"/>
    </source>
</evidence>
<evidence type="ECO:0000256" key="8">
    <source>
        <dbReference type="ARBA" id="ARBA00022967"/>
    </source>
</evidence>
<comment type="cofactor">
    <cofactor evidence="2 13">
        <name>[4Fe-4S] cluster</name>
        <dbReference type="ChEBI" id="CHEBI:49883"/>
    </cofactor>
</comment>
<evidence type="ECO:0000256" key="10">
    <source>
        <dbReference type="ARBA" id="ARBA00023014"/>
    </source>
</evidence>
<dbReference type="SUPFAM" id="SSF142984">
    <property type="entry name" value="Nqo1 middle domain-like"/>
    <property type="match status" value="1"/>
</dbReference>
<dbReference type="EC" id="7.1.1.-" evidence="13"/>
<dbReference type="InterPro" id="IPR054765">
    <property type="entry name" value="SLBB_dom"/>
</dbReference>
<keyword evidence="6 13" id="KW-0288">FMN</keyword>
<gene>
    <name evidence="15" type="primary">nuoF</name>
    <name evidence="15" type="ORF">EAH76_08300</name>
</gene>
<reference evidence="15 16" key="1">
    <citation type="journal article" date="2019" name="Environ. Microbiol.">
        <title>Species interactions and distinct microbial communities in high Arctic permafrost affected cryosols are associated with the CH4 and CO2 gas fluxes.</title>
        <authorList>
            <person name="Altshuler I."/>
            <person name="Hamel J."/>
            <person name="Turney S."/>
            <person name="Magnuson E."/>
            <person name="Levesque R."/>
            <person name="Greer C."/>
            <person name="Whyte L.G."/>
        </authorList>
    </citation>
    <scope>NUCLEOTIDE SEQUENCE [LARGE SCALE GENOMIC DNA]</scope>
    <source>
        <strain evidence="15 16">E6.1</strain>
    </source>
</reference>
<dbReference type="GO" id="GO:0051287">
    <property type="term" value="F:NAD binding"/>
    <property type="evidence" value="ECO:0007669"/>
    <property type="project" value="UniProtKB-UniRule"/>
</dbReference>
<dbReference type="InterPro" id="IPR011538">
    <property type="entry name" value="Nuo51_FMN-bd"/>
</dbReference>
<keyword evidence="13" id="KW-0874">Quinone</keyword>
<dbReference type="Pfam" id="PF22461">
    <property type="entry name" value="SLBB_2"/>
    <property type="match status" value="1"/>
</dbReference>
<dbReference type="SMART" id="SM00928">
    <property type="entry name" value="NADH_4Fe-4S"/>
    <property type="match status" value="1"/>
</dbReference>
<dbReference type="NCBIfam" id="TIGR01959">
    <property type="entry name" value="nuoF_fam"/>
    <property type="match status" value="1"/>
</dbReference>
<dbReference type="Gene3D" id="1.20.1440.230">
    <property type="entry name" value="NADH-ubiquinone oxidoreductase 51kDa subunit, iron-sulphur binding domain"/>
    <property type="match status" value="1"/>
</dbReference>
<dbReference type="GO" id="GO:0046872">
    <property type="term" value="F:metal ion binding"/>
    <property type="evidence" value="ECO:0007669"/>
    <property type="project" value="UniProtKB-KW"/>
</dbReference>
<keyword evidence="16" id="KW-1185">Reference proteome</keyword>
<dbReference type="PROSITE" id="PS00645">
    <property type="entry name" value="COMPLEX1_51K_2"/>
    <property type="match status" value="1"/>
</dbReference>
<dbReference type="Gene3D" id="3.40.50.11540">
    <property type="entry name" value="NADH-ubiquinone oxidoreductase 51kDa subunit"/>
    <property type="match status" value="1"/>
</dbReference>
<comment type="cofactor">
    <cofactor evidence="1 13">
        <name>FMN</name>
        <dbReference type="ChEBI" id="CHEBI:58210"/>
    </cofactor>
</comment>
<dbReference type="NCBIfam" id="NF010120">
    <property type="entry name" value="PRK13596.1"/>
    <property type="match status" value="1"/>
</dbReference>
<dbReference type="GO" id="GO:0051539">
    <property type="term" value="F:4 iron, 4 sulfur cluster binding"/>
    <property type="evidence" value="ECO:0007669"/>
    <property type="project" value="UniProtKB-UniRule"/>
</dbReference>
<dbReference type="InterPro" id="IPR037207">
    <property type="entry name" value="Nuop51_4Fe4S-bd_sf"/>
</dbReference>
<evidence type="ECO:0000256" key="12">
    <source>
        <dbReference type="ARBA" id="ARBA00047712"/>
    </source>
</evidence>
<dbReference type="RefSeq" id="WP_140849777.1">
    <property type="nucleotide sequence ID" value="NZ_RCZC01000002.1"/>
</dbReference>
<dbReference type="GO" id="GO:0008137">
    <property type="term" value="F:NADH dehydrogenase (ubiquinone) activity"/>
    <property type="evidence" value="ECO:0007669"/>
    <property type="project" value="InterPro"/>
</dbReference>
<comment type="function">
    <text evidence="13">NDH-1 shuttles electrons from NADH, via FMN and iron-sulfur (Fe-S) centers, to quinones in the respiratory chain.</text>
</comment>
<keyword evidence="8" id="KW-1278">Translocase</keyword>
<evidence type="ECO:0000256" key="3">
    <source>
        <dbReference type="ARBA" id="ARBA00007523"/>
    </source>
</evidence>
<evidence type="ECO:0000313" key="15">
    <source>
        <dbReference type="EMBL" id="TPG55314.1"/>
    </source>
</evidence>
<dbReference type="InterPro" id="IPR050837">
    <property type="entry name" value="ComplexI_51kDa_subunit"/>
</dbReference>
<evidence type="ECO:0000256" key="6">
    <source>
        <dbReference type="ARBA" id="ARBA00022643"/>
    </source>
</evidence>
<organism evidence="15 16">
    <name type="scientific">Sphingomonas glacialis</name>
    <dbReference type="NCBI Taxonomy" id="658225"/>
    <lineage>
        <taxon>Bacteria</taxon>
        <taxon>Pseudomonadati</taxon>
        <taxon>Pseudomonadota</taxon>
        <taxon>Alphaproteobacteria</taxon>
        <taxon>Sphingomonadales</taxon>
        <taxon>Sphingomonadaceae</taxon>
        <taxon>Sphingomonas</taxon>
    </lineage>
</organism>
<keyword evidence="7 13" id="KW-0479">Metal-binding</keyword>
<keyword evidence="9 13" id="KW-0408">Iron</keyword>
<evidence type="ECO:0000256" key="5">
    <source>
        <dbReference type="ARBA" id="ARBA00022630"/>
    </source>
</evidence>
<dbReference type="PANTHER" id="PTHR11780:SF10">
    <property type="entry name" value="NADH DEHYDROGENASE [UBIQUINONE] FLAVOPROTEIN 1, MITOCHONDRIAL"/>
    <property type="match status" value="1"/>
</dbReference>
<evidence type="ECO:0000256" key="9">
    <source>
        <dbReference type="ARBA" id="ARBA00023004"/>
    </source>
</evidence>
<evidence type="ECO:0000256" key="11">
    <source>
        <dbReference type="ARBA" id="ARBA00023027"/>
    </source>
</evidence>
<dbReference type="InterPro" id="IPR019575">
    <property type="entry name" value="Nuop51_4Fe4S-bd"/>
</dbReference>
<dbReference type="InterPro" id="IPR011537">
    <property type="entry name" value="NADH-UbQ_OxRdtase_suF"/>
</dbReference>
<comment type="similarity">
    <text evidence="3 13">Belongs to the complex I 51 kDa subunit family.</text>
</comment>
<keyword evidence="10 13" id="KW-0411">Iron-sulfur</keyword>
<protein>
    <recommendedName>
        <fullName evidence="13">NADH-quinone oxidoreductase subunit F</fullName>
        <ecNumber evidence="13">7.1.1.-</ecNumber>
    </recommendedName>
</protein>
<dbReference type="GO" id="GO:0010181">
    <property type="term" value="F:FMN binding"/>
    <property type="evidence" value="ECO:0007669"/>
    <property type="project" value="InterPro"/>
</dbReference>
<dbReference type="EMBL" id="RCZC01000002">
    <property type="protein sequence ID" value="TPG55314.1"/>
    <property type="molecule type" value="Genomic_DNA"/>
</dbReference>
<dbReference type="Pfam" id="PF10589">
    <property type="entry name" value="NADH_4Fe-4S"/>
    <property type="match status" value="1"/>
</dbReference>
<dbReference type="AlphaFoldDB" id="A0A502G0Q1"/>
<dbReference type="InterPro" id="IPR037225">
    <property type="entry name" value="Nuo51_FMN-bd_sf"/>
</dbReference>
<comment type="catalytic activity">
    <reaction evidence="12 13">
        <text>a quinone + NADH + 5 H(+)(in) = a quinol + NAD(+) + 4 H(+)(out)</text>
        <dbReference type="Rhea" id="RHEA:57888"/>
        <dbReference type="ChEBI" id="CHEBI:15378"/>
        <dbReference type="ChEBI" id="CHEBI:24646"/>
        <dbReference type="ChEBI" id="CHEBI:57540"/>
        <dbReference type="ChEBI" id="CHEBI:57945"/>
        <dbReference type="ChEBI" id="CHEBI:132124"/>
    </reaction>
</comment>
<dbReference type="PANTHER" id="PTHR11780">
    <property type="entry name" value="NADH-UBIQUINONE OXIDOREDUCTASE FLAVOPROTEIN 1 NDUFV1"/>
    <property type="match status" value="1"/>
</dbReference>
<feature type="domain" description="NADH-ubiquinone oxidoreductase 51kDa subunit iron-sulphur binding" evidence="14">
    <location>
        <begin position="332"/>
        <end position="377"/>
    </location>
</feature>
<evidence type="ECO:0000313" key="16">
    <source>
        <dbReference type="Proteomes" id="UP000319931"/>
    </source>
</evidence>
<comment type="caution">
    <text evidence="15">The sequence shown here is derived from an EMBL/GenBank/DDBJ whole genome shotgun (WGS) entry which is preliminary data.</text>
</comment>
<dbReference type="GO" id="GO:0048038">
    <property type="term" value="F:quinone binding"/>
    <property type="evidence" value="ECO:0007669"/>
    <property type="project" value="UniProtKB-KW"/>
</dbReference>
<keyword evidence="5 13" id="KW-0285">Flavoprotein</keyword>
<sequence>MLADKDRIFTNVYGFQPWNLDAAIKRGDWDDTKGLMARGQDALIDAVKASGLRGRGGAGFPTGTKWSFMPKEPKADRPNFLVINADESEPGSCKDREIIRHDPHKLIEGALIAGFAMRARAAYIYIRGEYIREAEVLFAAIAEAYDKGLIGKNACGSGYDFDVFCHRGAGAYICGEETAMLESLEGKKGQPRLKPPFPAGAGLYGCPTTVNNVESIAVVPTILRRSPEWFASFGAENNRGTKLFQISGHVNKPCVVEEAMSITFRELIETHCGGIRGGWDNLLAVIPGGSSVPLVPAAEIMDCPMDFDGLKKVGSGLGTAAIIVMDKSTDIVRAISRLSYFYKHESCGQCTPCREGTGWMWRVMERMRTGDADISEIDTLYQVTKQVEGHTICALGDAAAWPIQGLIKHFRPEMERRITEKRGGGLSPMMEAAE</sequence>
<dbReference type="SUPFAM" id="SSF140490">
    <property type="entry name" value="Nqo1C-terminal domain-like"/>
    <property type="match status" value="1"/>
</dbReference>
<dbReference type="FunFam" id="3.10.20.600:FF:000001">
    <property type="entry name" value="NADH dehydrogenase [ubiquinone] flavoprotein 1, mitochondrial"/>
    <property type="match status" value="1"/>
</dbReference>
<accession>A0A502G0Q1</accession>
<dbReference type="Proteomes" id="UP000319931">
    <property type="component" value="Unassembled WGS sequence"/>
</dbReference>